<evidence type="ECO:0000256" key="7">
    <source>
        <dbReference type="ARBA" id="ARBA00023235"/>
    </source>
</evidence>
<dbReference type="GO" id="GO:0005829">
    <property type="term" value="C:cytosol"/>
    <property type="evidence" value="ECO:0007669"/>
    <property type="project" value="TreeGrafter"/>
</dbReference>
<dbReference type="PROSITE" id="PS01326">
    <property type="entry name" value="DAP_EPIMERASE"/>
    <property type="match status" value="1"/>
</dbReference>
<evidence type="ECO:0000256" key="6">
    <source>
        <dbReference type="ARBA" id="ARBA00023154"/>
    </source>
</evidence>
<dbReference type="RefSeq" id="WP_011927800.1">
    <property type="nucleotide sequence ID" value="NC_009446.1"/>
</dbReference>
<dbReference type="NCBIfam" id="TIGR00652">
    <property type="entry name" value="DapF"/>
    <property type="match status" value="1"/>
</dbReference>
<feature type="binding site" evidence="9">
    <location>
        <begin position="213"/>
        <end position="214"/>
    </location>
    <ligand>
        <name>substrate</name>
    </ligand>
</feature>
<keyword evidence="5 9" id="KW-0028">Amino-acid biosynthesis</keyword>
<feature type="active site" description="Proton acceptor" evidence="9">
    <location>
        <position position="222"/>
    </location>
</feature>
<dbReference type="AlphaFoldDB" id="A5EWY0"/>
<feature type="binding site" evidence="9">
    <location>
        <begin position="77"/>
        <end position="78"/>
    </location>
    <ligand>
        <name>substrate</name>
    </ligand>
</feature>
<feature type="site" description="Could be important to modulate the pK values of the two catalytic cysteine residues" evidence="9">
    <location>
        <position position="213"/>
    </location>
</feature>
<dbReference type="Pfam" id="PF01678">
    <property type="entry name" value="DAP_epimerase"/>
    <property type="match status" value="2"/>
</dbReference>
<evidence type="ECO:0000313" key="11">
    <source>
        <dbReference type="EMBL" id="ABQ13375.1"/>
    </source>
</evidence>
<dbReference type="Proteomes" id="UP000000248">
    <property type="component" value="Chromosome"/>
</dbReference>
<dbReference type="EC" id="5.1.1.7" evidence="3 9"/>
<feature type="binding site" evidence="9">
    <location>
        <begin position="223"/>
        <end position="224"/>
    </location>
    <ligand>
        <name>substrate</name>
    </ligand>
</feature>
<name>A5EWY0_DICNV</name>
<dbReference type="OrthoDB" id="9805408at2"/>
<dbReference type="InterPro" id="IPR018510">
    <property type="entry name" value="DAP_epimerase_AS"/>
</dbReference>
<keyword evidence="6 9" id="KW-0457">Lysine biosynthesis</keyword>
<dbReference type="HOGENOM" id="CLU_053306_1_1_6"/>
<comment type="subunit">
    <text evidence="9">Homodimer.</text>
</comment>
<evidence type="ECO:0000256" key="1">
    <source>
        <dbReference type="ARBA" id="ARBA00005196"/>
    </source>
</evidence>
<comment type="function">
    <text evidence="9">Catalyzes the stereoinversion of LL-2,6-diaminopimelate (L,L-DAP) to meso-diaminopimelate (meso-DAP), a precursor of L-lysine and an essential component of the bacterial peptidoglycan.</text>
</comment>
<evidence type="ECO:0000256" key="9">
    <source>
        <dbReference type="HAMAP-Rule" id="MF_00197"/>
    </source>
</evidence>
<comment type="catalytic activity">
    <reaction evidence="8 9">
        <text>(2S,6S)-2,6-diaminopimelate = meso-2,6-diaminopimelate</text>
        <dbReference type="Rhea" id="RHEA:15393"/>
        <dbReference type="ChEBI" id="CHEBI:57609"/>
        <dbReference type="ChEBI" id="CHEBI:57791"/>
        <dbReference type="EC" id="5.1.1.7"/>
    </reaction>
</comment>
<evidence type="ECO:0000256" key="3">
    <source>
        <dbReference type="ARBA" id="ARBA00013080"/>
    </source>
</evidence>
<feature type="binding site" evidence="9">
    <location>
        <position position="162"/>
    </location>
    <ligand>
        <name>substrate</name>
    </ligand>
</feature>
<dbReference type="HAMAP" id="MF_00197">
    <property type="entry name" value="DAP_epimerase"/>
    <property type="match status" value="1"/>
</dbReference>
<comment type="subcellular location">
    <subcellularLocation>
        <location evidence="9">Cytoplasm</location>
    </subcellularLocation>
</comment>
<dbReference type="GO" id="GO:0008837">
    <property type="term" value="F:diaminopimelate epimerase activity"/>
    <property type="evidence" value="ECO:0007669"/>
    <property type="project" value="UniProtKB-UniRule"/>
</dbReference>
<proteinExistence type="inferred from homology"/>
<feature type="active site" description="Proton donor" evidence="9">
    <location>
        <position position="76"/>
    </location>
</feature>
<feature type="binding site" evidence="9">
    <location>
        <position position="47"/>
    </location>
    <ligand>
        <name>substrate</name>
    </ligand>
</feature>
<reference evidence="11 12" key="1">
    <citation type="journal article" date="2007" name="Nat. Biotechnol.">
        <title>Genome sequence and identification of candidate vaccine antigens from the animal pathogen Dichelobacter nodosus.</title>
        <authorList>
            <person name="Myers G.S."/>
            <person name="Parker D."/>
            <person name="Al-Hasani K."/>
            <person name="Kennan R.M."/>
            <person name="Seemann T."/>
            <person name="Ren Q."/>
            <person name="Badger J.H."/>
            <person name="Selengut J.D."/>
            <person name="Deboy R.T."/>
            <person name="Tettelin H."/>
            <person name="Boyce J.D."/>
            <person name="McCarl V.P."/>
            <person name="Han X."/>
            <person name="Nelson W.C."/>
            <person name="Madupu R."/>
            <person name="Mohamoud Y."/>
            <person name="Holley T."/>
            <person name="Fedorova N."/>
            <person name="Khouri H."/>
            <person name="Bottomley S.P."/>
            <person name="Whittington R.J."/>
            <person name="Adler B."/>
            <person name="Songer J.G."/>
            <person name="Rood J.I."/>
            <person name="Paulsen I.T."/>
        </authorList>
    </citation>
    <scope>NUCLEOTIDE SEQUENCE [LARGE SCALE GENOMIC DNA]</scope>
    <source>
        <strain evidence="11 12">VCS1703A</strain>
    </source>
</reference>
<dbReference type="KEGG" id="dno:DNO_0042"/>
<keyword evidence="12" id="KW-1185">Reference proteome</keyword>
<dbReference type="PANTHER" id="PTHR31689">
    <property type="entry name" value="DIAMINOPIMELATE EPIMERASE, CHLOROPLASTIC"/>
    <property type="match status" value="1"/>
</dbReference>
<feature type="active site" evidence="10">
    <location>
        <position position="76"/>
    </location>
</feature>
<dbReference type="FunFam" id="3.10.310.10:FF:000001">
    <property type="entry name" value="Diaminopimelate epimerase"/>
    <property type="match status" value="1"/>
</dbReference>
<feature type="site" description="Could be important to modulate the pK values of the two catalytic cysteine residues" evidence="9">
    <location>
        <position position="164"/>
    </location>
</feature>
<sequence length="278" mass="30045">MQPKIFSKMHGLGNDFVVLNCLHLPFSWTKDDISALAHRNCGIGFDQLLLLEPPKSSAADFSYRIFNADGSEVEHCGNGARCLGKYIRDNGLFDFTRPAVVQTQKRTIIIDYCGVQNGSELFRVQMGVPDFSPFTTLQTSALAQPLSLAAGHFECGIVSMGNPHAVICVDDVETAAVTAIGSALQQHPLFPQRVNVGFMQIINREHIRLRVFERGVGETLACGTGACAAVSVGIARGDLAQTVHVDLRGGSLIIDWAGEKEPLFMTGSATAVYHGQIL</sequence>
<keyword evidence="4 9" id="KW-0963">Cytoplasm</keyword>
<evidence type="ECO:0000256" key="2">
    <source>
        <dbReference type="ARBA" id="ARBA00010219"/>
    </source>
</evidence>
<organism evidence="11 12">
    <name type="scientific">Dichelobacter nodosus (strain VCS1703A)</name>
    <dbReference type="NCBI Taxonomy" id="246195"/>
    <lineage>
        <taxon>Bacteria</taxon>
        <taxon>Pseudomonadati</taxon>
        <taxon>Pseudomonadota</taxon>
        <taxon>Gammaproteobacteria</taxon>
        <taxon>Cardiobacteriales</taxon>
        <taxon>Cardiobacteriaceae</taxon>
        <taxon>Dichelobacter</taxon>
    </lineage>
</organism>
<evidence type="ECO:0000256" key="10">
    <source>
        <dbReference type="PROSITE-ProRule" id="PRU10125"/>
    </source>
</evidence>
<gene>
    <name evidence="9 11" type="primary">dapF</name>
    <name evidence="11" type="ordered locus">DNO_0042</name>
</gene>
<dbReference type="PANTHER" id="PTHR31689:SF0">
    <property type="entry name" value="DIAMINOPIMELATE EPIMERASE"/>
    <property type="match status" value="1"/>
</dbReference>
<keyword evidence="7 9" id="KW-0413">Isomerase</keyword>
<accession>A5EWY0</accession>
<protein>
    <recommendedName>
        <fullName evidence="3 9">Diaminopimelate epimerase</fullName>
        <shortName evidence="9">DAP epimerase</shortName>
        <ecNumber evidence="3 9">5.1.1.7</ecNumber>
    </recommendedName>
    <alternativeName>
        <fullName evidence="9">PLP-independent amino acid racemase</fullName>
    </alternativeName>
</protein>
<dbReference type="eggNOG" id="COG0253">
    <property type="taxonomic scope" value="Bacteria"/>
</dbReference>
<dbReference type="InterPro" id="IPR001653">
    <property type="entry name" value="DAP_epimerase_DapF"/>
</dbReference>
<dbReference type="STRING" id="246195.DNO_0042"/>
<evidence type="ECO:0000313" key="12">
    <source>
        <dbReference type="Proteomes" id="UP000000248"/>
    </source>
</evidence>
<dbReference type="EMBL" id="CP000513">
    <property type="protein sequence ID" value="ABQ13375.1"/>
    <property type="molecule type" value="Genomic_DNA"/>
</dbReference>
<dbReference type="SUPFAM" id="SSF54506">
    <property type="entry name" value="Diaminopimelate epimerase-like"/>
    <property type="match status" value="2"/>
</dbReference>
<evidence type="ECO:0000256" key="4">
    <source>
        <dbReference type="ARBA" id="ARBA00022490"/>
    </source>
</evidence>
<dbReference type="GO" id="GO:0009089">
    <property type="term" value="P:lysine biosynthetic process via diaminopimelate"/>
    <property type="evidence" value="ECO:0007669"/>
    <property type="project" value="UniProtKB-UniRule"/>
</dbReference>
<comment type="pathway">
    <text evidence="1 9">Amino-acid biosynthesis; L-lysine biosynthesis via DAP pathway; DL-2,6-diaminopimelate from LL-2,6-diaminopimelate: step 1/1.</text>
</comment>
<feature type="binding site" evidence="9">
    <location>
        <position position="14"/>
    </location>
    <ligand>
        <name>substrate</name>
    </ligand>
</feature>
<comment type="similarity">
    <text evidence="2 9">Belongs to the diaminopimelate epimerase family.</text>
</comment>
<evidence type="ECO:0000256" key="5">
    <source>
        <dbReference type="ARBA" id="ARBA00022605"/>
    </source>
</evidence>
<feature type="binding site" evidence="9">
    <location>
        <position position="67"/>
    </location>
    <ligand>
        <name>substrate</name>
    </ligand>
</feature>
<dbReference type="UniPathway" id="UPA00034">
    <property type="reaction ID" value="UER00025"/>
</dbReference>
<evidence type="ECO:0000256" key="8">
    <source>
        <dbReference type="ARBA" id="ARBA00051712"/>
    </source>
</evidence>
<feature type="binding site" evidence="9">
    <location>
        <position position="195"/>
    </location>
    <ligand>
        <name>substrate</name>
    </ligand>
</feature>
<feature type="site" description="Important for dimerization" evidence="9">
    <location>
        <position position="273"/>
    </location>
</feature>
<dbReference type="Gene3D" id="3.10.310.10">
    <property type="entry name" value="Diaminopimelate Epimerase, Chain A, domain 1"/>
    <property type="match status" value="2"/>
</dbReference>